<proteinExistence type="predicted"/>
<gene>
    <name evidence="3" type="ORF">J5U23_02685</name>
</gene>
<dbReference type="InterPro" id="IPR007386">
    <property type="entry name" value="DUF447_N"/>
</dbReference>
<evidence type="ECO:0000259" key="1">
    <source>
        <dbReference type="Pfam" id="PF04289"/>
    </source>
</evidence>
<feature type="domain" description="DUF447" evidence="1">
    <location>
        <begin position="15"/>
        <end position="123"/>
    </location>
</feature>
<dbReference type="Pfam" id="PF04289">
    <property type="entry name" value="DUF447_N"/>
    <property type="match status" value="1"/>
</dbReference>
<evidence type="ECO:0000313" key="4">
    <source>
        <dbReference type="Proteomes" id="UP000694018"/>
    </source>
</evidence>
<dbReference type="RefSeq" id="WP_218258562.1">
    <property type="nucleotide sequence ID" value="NZ_CP077717.1"/>
</dbReference>
<dbReference type="OrthoDB" id="146030at2157"/>
<dbReference type="AlphaFoldDB" id="A0A8F5BR59"/>
<evidence type="ECO:0000313" key="3">
    <source>
        <dbReference type="EMBL" id="QXJ29801.1"/>
    </source>
</evidence>
<dbReference type="InterPro" id="IPR049288">
    <property type="entry name" value="DUF447_C"/>
</dbReference>
<dbReference type="PIRSF" id="PIRSF018747">
    <property type="entry name" value="UCP018747"/>
    <property type="match status" value="1"/>
</dbReference>
<evidence type="ECO:0008006" key="5">
    <source>
        <dbReference type="Google" id="ProtNLM"/>
    </source>
</evidence>
<dbReference type="Pfam" id="PF20766">
    <property type="entry name" value="DUF447_C"/>
    <property type="match status" value="1"/>
</dbReference>
<protein>
    <recommendedName>
        <fullName evidence="5">DUF447 family protein</fullName>
    </recommendedName>
</protein>
<dbReference type="Proteomes" id="UP000694018">
    <property type="component" value="Chromosome"/>
</dbReference>
<name>A0A8F5BR59_SACSH</name>
<dbReference type="EMBL" id="CP077717">
    <property type="protein sequence ID" value="QXJ29801.1"/>
    <property type="molecule type" value="Genomic_DNA"/>
</dbReference>
<dbReference type="KEGG" id="sshi:J5U23_02685"/>
<organism evidence="3 4">
    <name type="scientific">Saccharolobus shibatae (strain ATCC 51178 / DSM 5389 / JCM 8931 / NBRC 15437 / B12)</name>
    <name type="common">Sulfolobus shibatae</name>
    <dbReference type="NCBI Taxonomy" id="523848"/>
    <lineage>
        <taxon>Archaea</taxon>
        <taxon>Thermoproteota</taxon>
        <taxon>Thermoprotei</taxon>
        <taxon>Sulfolobales</taxon>
        <taxon>Sulfolobaceae</taxon>
        <taxon>Saccharolobus</taxon>
    </lineage>
</organism>
<feature type="domain" description="DUF447" evidence="2">
    <location>
        <begin position="131"/>
        <end position="176"/>
    </location>
</feature>
<reference evidence="3" key="1">
    <citation type="journal article" date="2021" name="Environ. Microbiol.">
        <title>New insights into the diversity and evolution of the archaeal mobilome from three complete genomes of Saccharolobus shibatae.</title>
        <authorList>
            <person name="Medvedeva S."/>
            <person name="Brandt D."/>
            <person name="Cvirkaite-Krupovic V."/>
            <person name="Liu Y."/>
            <person name="Severinov K."/>
            <person name="Ishino S."/>
            <person name="Ishino Y."/>
            <person name="Prangishvili D."/>
            <person name="Kalinowski J."/>
            <person name="Krupovic M."/>
        </authorList>
    </citation>
    <scope>NUCLEOTIDE SEQUENCE</scope>
    <source>
        <strain evidence="3">B12</strain>
    </source>
</reference>
<sequence>MKKFLKMFFPHDGIYEVLVGTSGIKPIIKPLGIIVEANELRFKIYKSTLTYSNLEKNQICSIHITLDTNFFILSILDKLTFNMDSEYNVPILNNLNIIYAECSKVSNADPSIFSVNPLDLEINSNLTRAYNRGDYISVDFLVNYTRLDIYKGEELEKLIRILGYEFGVIKRTSPQTYNLLEEIANKIRSKGFKLD</sequence>
<accession>A0A8F5BR59</accession>
<dbReference type="GeneID" id="65564161"/>
<evidence type="ECO:0000259" key="2">
    <source>
        <dbReference type="Pfam" id="PF20766"/>
    </source>
</evidence>
<dbReference type="InterPro" id="IPR016733">
    <property type="entry name" value="UCP018747"/>
</dbReference>